<evidence type="ECO:0000256" key="1">
    <source>
        <dbReference type="SAM" id="MobiDB-lite"/>
    </source>
</evidence>
<dbReference type="Pfam" id="PF01314">
    <property type="entry name" value="AFOR_C"/>
    <property type="match status" value="1"/>
</dbReference>
<reference evidence="4" key="1">
    <citation type="journal article" date="2020" name="mSystems">
        <title>Genome- and Community-Level Interaction Insights into Carbon Utilization and Element Cycling Functions of Hydrothermarchaeota in Hydrothermal Sediment.</title>
        <authorList>
            <person name="Zhou Z."/>
            <person name="Liu Y."/>
            <person name="Xu W."/>
            <person name="Pan J."/>
            <person name="Luo Z.H."/>
            <person name="Li M."/>
        </authorList>
    </citation>
    <scope>NUCLEOTIDE SEQUENCE [LARGE SCALE GENOMIC DNA]</scope>
    <source>
        <strain evidence="4">SpSt-1084</strain>
    </source>
</reference>
<feature type="compositionally biased region" description="Basic residues" evidence="1">
    <location>
        <begin position="68"/>
        <end position="85"/>
    </location>
</feature>
<gene>
    <name evidence="4" type="ORF">ENM42_01245</name>
</gene>
<evidence type="ECO:0000259" key="3">
    <source>
        <dbReference type="Pfam" id="PF01314"/>
    </source>
</evidence>
<comment type="caution">
    <text evidence="4">The sequence shown here is derived from an EMBL/GenBank/DDBJ whole genome shotgun (WGS) entry which is preliminary data.</text>
</comment>
<protein>
    <recommendedName>
        <fullName evidence="3">Aldehyde ferredoxin oxidoreductase C-terminal domain-containing protein</fullName>
    </recommendedName>
</protein>
<proteinExistence type="predicted"/>
<dbReference type="PANTHER" id="PTHR30038:SF0">
    <property type="entry name" value="TUNGSTEN-CONTAINING ALDEHYDE FERREDOXIN OXIDOREDUCTASE"/>
    <property type="match status" value="1"/>
</dbReference>
<accession>A0A7C5U4G9</accession>
<dbReference type="Gene3D" id="1.10.569.10">
    <property type="entry name" value="Aldehyde Ferredoxin Oxidoreductase Protein, subunit A, domain 2"/>
    <property type="match status" value="1"/>
</dbReference>
<feature type="region of interest" description="Disordered" evidence="1">
    <location>
        <begin position="68"/>
        <end position="97"/>
    </location>
</feature>
<organism evidence="4">
    <name type="scientific">Caldiarchaeum subterraneum</name>
    <dbReference type="NCBI Taxonomy" id="311458"/>
    <lineage>
        <taxon>Archaea</taxon>
        <taxon>Nitrososphaerota</taxon>
        <taxon>Candidatus Caldarchaeales</taxon>
        <taxon>Candidatus Caldarchaeaceae</taxon>
        <taxon>Candidatus Caldarchaeum</taxon>
    </lineage>
</organism>
<dbReference type="EMBL" id="DRXS01000068">
    <property type="protein sequence ID" value="HHR40434.1"/>
    <property type="molecule type" value="Genomic_DNA"/>
</dbReference>
<evidence type="ECO:0000256" key="2">
    <source>
        <dbReference type="SAM" id="Phobius"/>
    </source>
</evidence>
<sequence>MKETPTCHPCPVACKREVEVYDGKLKHKSEGPEFESIWALGAMIGLGHIEAVSYLNYLANLYGLHNRARQHTGRRSRSERKRTSQRRCEMGRRRPLR</sequence>
<feature type="compositionally biased region" description="Basic and acidic residues" evidence="1">
    <location>
        <begin position="86"/>
        <end position="97"/>
    </location>
</feature>
<dbReference type="GO" id="GO:0051536">
    <property type="term" value="F:iron-sulfur cluster binding"/>
    <property type="evidence" value="ECO:0007669"/>
    <property type="project" value="InterPro"/>
</dbReference>
<dbReference type="InterPro" id="IPR013984">
    <property type="entry name" value="Ald_Fedxn_OxRdtase_dom2"/>
</dbReference>
<name>A0A7C5U4G9_CALS0</name>
<dbReference type="InterPro" id="IPR036021">
    <property type="entry name" value="Tungsten_al_ferr_oxy-like_C"/>
</dbReference>
<feature type="domain" description="Aldehyde ferredoxin oxidoreductase C-terminal" evidence="3">
    <location>
        <begin position="5"/>
        <end position="64"/>
    </location>
</feature>
<dbReference type="PANTHER" id="PTHR30038">
    <property type="entry name" value="ALDEHYDE FERREDOXIN OXIDOREDUCTASE"/>
    <property type="match status" value="1"/>
</dbReference>
<dbReference type="InterPro" id="IPR001203">
    <property type="entry name" value="OxRdtase_Ald_Fedxn_C"/>
</dbReference>
<keyword evidence="2" id="KW-1133">Transmembrane helix</keyword>
<feature type="transmembrane region" description="Helical" evidence="2">
    <location>
        <begin position="37"/>
        <end position="59"/>
    </location>
</feature>
<evidence type="ECO:0000313" key="4">
    <source>
        <dbReference type="EMBL" id="HHR40434.1"/>
    </source>
</evidence>
<dbReference type="GO" id="GO:0016625">
    <property type="term" value="F:oxidoreductase activity, acting on the aldehyde or oxo group of donors, iron-sulfur protein as acceptor"/>
    <property type="evidence" value="ECO:0007669"/>
    <property type="project" value="InterPro"/>
</dbReference>
<keyword evidence="2" id="KW-0812">Transmembrane</keyword>
<dbReference type="SUPFAM" id="SSF48310">
    <property type="entry name" value="Aldehyde ferredoxin oxidoreductase, C-terminal domains"/>
    <property type="match status" value="1"/>
</dbReference>
<dbReference type="GO" id="GO:0009055">
    <property type="term" value="F:electron transfer activity"/>
    <property type="evidence" value="ECO:0007669"/>
    <property type="project" value="InterPro"/>
</dbReference>
<keyword evidence="2" id="KW-0472">Membrane</keyword>
<dbReference type="InterPro" id="IPR051919">
    <property type="entry name" value="W-dependent_AOR"/>
</dbReference>
<dbReference type="AlphaFoldDB" id="A0A7C5U4G9"/>